<protein>
    <submittedName>
        <fullName evidence="1">Uncharacterized protein</fullName>
    </submittedName>
</protein>
<comment type="caution">
    <text evidence="1">The sequence shown here is derived from an EMBL/GenBank/DDBJ whole genome shotgun (WGS) entry which is preliminary data.</text>
</comment>
<organism evidence="1 2">
    <name type="scientific">Hyalomma asiaticum</name>
    <name type="common">Tick</name>
    <dbReference type="NCBI Taxonomy" id="266040"/>
    <lineage>
        <taxon>Eukaryota</taxon>
        <taxon>Metazoa</taxon>
        <taxon>Ecdysozoa</taxon>
        <taxon>Arthropoda</taxon>
        <taxon>Chelicerata</taxon>
        <taxon>Arachnida</taxon>
        <taxon>Acari</taxon>
        <taxon>Parasitiformes</taxon>
        <taxon>Ixodida</taxon>
        <taxon>Ixodoidea</taxon>
        <taxon>Ixodidae</taxon>
        <taxon>Hyalomminae</taxon>
        <taxon>Hyalomma</taxon>
    </lineage>
</organism>
<proteinExistence type="predicted"/>
<evidence type="ECO:0000313" key="2">
    <source>
        <dbReference type="Proteomes" id="UP000821845"/>
    </source>
</evidence>
<accession>A0ACB7SIY2</accession>
<dbReference type="Proteomes" id="UP000821845">
    <property type="component" value="Chromosome 4"/>
</dbReference>
<gene>
    <name evidence="1" type="ORF">HPB50_018843</name>
</gene>
<name>A0ACB7SIY2_HYAAI</name>
<reference evidence="1" key="1">
    <citation type="submission" date="2020-05" db="EMBL/GenBank/DDBJ databases">
        <title>Large-scale comparative analyses of tick genomes elucidate their genetic diversity and vector capacities.</title>
        <authorList>
            <person name="Jia N."/>
            <person name="Wang J."/>
            <person name="Shi W."/>
            <person name="Du L."/>
            <person name="Sun Y."/>
            <person name="Zhan W."/>
            <person name="Jiang J."/>
            <person name="Wang Q."/>
            <person name="Zhang B."/>
            <person name="Ji P."/>
            <person name="Sakyi L.B."/>
            <person name="Cui X."/>
            <person name="Yuan T."/>
            <person name="Jiang B."/>
            <person name="Yang W."/>
            <person name="Lam T.T.-Y."/>
            <person name="Chang Q."/>
            <person name="Ding S."/>
            <person name="Wang X."/>
            <person name="Zhu J."/>
            <person name="Ruan X."/>
            <person name="Zhao L."/>
            <person name="Wei J."/>
            <person name="Que T."/>
            <person name="Du C."/>
            <person name="Cheng J."/>
            <person name="Dai P."/>
            <person name="Han X."/>
            <person name="Huang E."/>
            <person name="Gao Y."/>
            <person name="Liu J."/>
            <person name="Shao H."/>
            <person name="Ye R."/>
            <person name="Li L."/>
            <person name="Wei W."/>
            <person name="Wang X."/>
            <person name="Wang C."/>
            <person name="Yang T."/>
            <person name="Huo Q."/>
            <person name="Li W."/>
            <person name="Guo W."/>
            <person name="Chen H."/>
            <person name="Zhou L."/>
            <person name="Ni X."/>
            <person name="Tian J."/>
            <person name="Zhou Y."/>
            <person name="Sheng Y."/>
            <person name="Liu T."/>
            <person name="Pan Y."/>
            <person name="Xia L."/>
            <person name="Li J."/>
            <person name="Zhao F."/>
            <person name="Cao W."/>
        </authorList>
    </citation>
    <scope>NUCLEOTIDE SEQUENCE</scope>
    <source>
        <strain evidence="1">Hyas-2018</strain>
    </source>
</reference>
<dbReference type="EMBL" id="CM023484">
    <property type="protein sequence ID" value="KAH6933921.1"/>
    <property type="molecule type" value="Genomic_DNA"/>
</dbReference>
<sequence length="413" mass="46324">MASTSEKYEILDGSIRRDAQWKKQEWSSSLSLLCLLAVLPAVLFCLFLTVFLHSTKRENVSTSAVCRFVSQSLRSKLDETKDPCTDFYSYVCGEHKGISTQASAHYLAKWMQSLNLDFINETRLATVDPVDMIVRCALDLGVPAILTFDLDPKTFYRGRRVMTNPVVGEKGLRYLVAWTVYKQLVNYTLPYILIGRKCPKATCFVHTSRAMHLAIVSPYLKREALPDVDMDHLFPSWIKAVAFTAHILWTDQSTFLYDETAVNAWYAPAQNSLIVSTAIIQRPYYSHDAPPSLNYGALGSLRQKAREETLDHASDSENLADIVGAQTAYGAFAALPRSQRARTLVGINASAERLFFISYCAKFCASYNDLSTSYAPYRSRCTVPLMNMPEFSDAFSCAAGQPMNPADKCNFWA</sequence>
<keyword evidence="2" id="KW-1185">Reference proteome</keyword>
<evidence type="ECO:0000313" key="1">
    <source>
        <dbReference type="EMBL" id="KAH6933921.1"/>
    </source>
</evidence>